<feature type="transmembrane region" description="Helical" evidence="1">
    <location>
        <begin position="115"/>
        <end position="133"/>
    </location>
</feature>
<sequence length="160" mass="18477">MNTLMKIYLAIINNQKHMKDINDEIDIIREMSKEPQEKLELMKLKLERSIKVQKDTLSMVIQPLPIAAILISVVPATFMNMFNIMSNIAIQTAKKSELEEAQNDLSRMVNQMIDFPIQLVLILIGCWLAIYAITRISLSIKYSTLDIIKKSIEKRTLRNN</sequence>
<evidence type="ECO:0000313" key="2">
    <source>
        <dbReference type="EMBL" id="BBN97515.1"/>
    </source>
</evidence>
<organism evidence="2 3">
    <name type="scientific">Sporolactobacillus terrae</name>
    <dbReference type="NCBI Taxonomy" id="269673"/>
    <lineage>
        <taxon>Bacteria</taxon>
        <taxon>Bacillati</taxon>
        <taxon>Bacillota</taxon>
        <taxon>Bacilli</taxon>
        <taxon>Bacillales</taxon>
        <taxon>Sporolactobacillaceae</taxon>
        <taxon>Sporolactobacillus</taxon>
    </lineage>
</organism>
<keyword evidence="1" id="KW-1133">Transmembrane helix</keyword>
<name>A0A5K7WSQ7_9BACL</name>
<reference evidence="2 3" key="1">
    <citation type="submission" date="2019-09" db="EMBL/GenBank/DDBJ databases">
        <title>Complete genome sequence of Sporolactobacillus terrae 70-3.</title>
        <authorList>
            <person name="Tanaka N."/>
            <person name="Shiwa Y."/>
            <person name="Fujita N."/>
            <person name="Tanasupawat S."/>
        </authorList>
    </citation>
    <scope>NUCLEOTIDE SEQUENCE [LARGE SCALE GENOMIC DNA]</scope>
    <source>
        <strain evidence="2 3">70-3</strain>
    </source>
</reference>
<dbReference type="EMBL" id="AP021853">
    <property type="protein sequence ID" value="BBN97515.1"/>
    <property type="molecule type" value="Genomic_DNA"/>
</dbReference>
<evidence type="ECO:0000256" key="1">
    <source>
        <dbReference type="SAM" id="Phobius"/>
    </source>
</evidence>
<accession>A0A5K7WSQ7</accession>
<keyword evidence="1" id="KW-0812">Transmembrane</keyword>
<feature type="transmembrane region" description="Helical" evidence="1">
    <location>
        <begin position="57"/>
        <end position="78"/>
    </location>
</feature>
<proteinExistence type="predicted"/>
<keyword evidence="1" id="KW-0472">Membrane</keyword>
<protein>
    <submittedName>
        <fullName evidence="2">Uncharacterized protein</fullName>
    </submittedName>
</protein>
<evidence type="ECO:0000313" key="3">
    <source>
        <dbReference type="Proteomes" id="UP000326951"/>
    </source>
</evidence>
<dbReference type="Proteomes" id="UP000326951">
    <property type="component" value="Chromosome"/>
</dbReference>
<dbReference type="RefSeq" id="WP_152080091.1">
    <property type="nucleotide sequence ID" value="NZ_AP021853.1"/>
</dbReference>
<gene>
    <name evidence="2" type="ORF">St703_02200</name>
</gene>
<dbReference type="AlphaFoldDB" id="A0A5K7WSQ7"/>